<organism evidence="1 2">
    <name type="scientific">Dictyobacter arantiisoli</name>
    <dbReference type="NCBI Taxonomy" id="2014874"/>
    <lineage>
        <taxon>Bacteria</taxon>
        <taxon>Bacillati</taxon>
        <taxon>Chloroflexota</taxon>
        <taxon>Ktedonobacteria</taxon>
        <taxon>Ktedonobacterales</taxon>
        <taxon>Dictyobacteraceae</taxon>
        <taxon>Dictyobacter</taxon>
    </lineage>
</organism>
<dbReference type="RefSeq" id="WP_149403671.1">
    <property type="nucleotide sequence ID" value="NZ_BIXY01000083.1"/>
</dbReference>
<dbReference type="OrthoDB" id="162297at2"/>
<evidence type="ECO:0000313" key="2">
    <source>
        <dbReference type="Proteomes" id="UP000322530"/>
    </source>
</evidence>
<dbReference type="Proteomes" id="UP000322530">
    <property type="component" value="Unassembled WGS sequence"/>
</dbReference>
<dbReference type="EMBL" id="BIXY01000083">
    <property type="protein sequence ID" value="GCF10803.1"/>
    <property type="molecule type" value="Genomic_DNA"/>
</dbReference>
<name>A0A5A5TIB8_9CHLR</name>
<reference evidence="1 2" key="1">
    <citation type="submission" date="2019-01" db="EMBL/GenBank/DDBJ databases">
        <title>Draft genome sequence of Dictyobacter sp. Uno17.</title>
        <authorList>
            <person name="Wang C.M."/>
            <person name="Zheng Y."/>
            <person name="Sakai Y."/>
            <person name="Abe K."/>
            <person name="Yokota A."/>
            <person name="Yabe S."/>
        </authorList>
    </citation>
    <scope>NUCLEOTIDE SEQUENCE [LARGE SCALE GENOMIC DNA]</scope>
    <source>
        <strain evidence="1 2">Uno17</strain>
    </source>
</reference>
<accession>A0A5A5TIB8</accession>
<gene>
    <name evidence="1" type="ORF">KDI_43670</name>
</gene>
<sequence length="107" mass="12602">MEQKQHRLGYDDFAEQFVSVLSDHWSDIIRIIERQSPRVSSLLRVAIPTNLKRINGTWRIQIAVRRISQRDGLQSPRDNEIVAQAIRLWAHSEAQFRLPRITIEFVI</sequence>
<comment type="caution">
    <text evidence="1">The sequence shown here is derived from an EMBL/GenBank/DDBJ whole genome shotgun (WGS) entry which is preliminary data.</text>
</comment>
<dbReference type="AlphaFoldDB" id="A0A5A5TIB8"/>
<proteinExistence type="predicted"/>
<keyword evidence="2" id="KW-1185">Reference proteome</keyword>
<evidence type="ECO:0000313" key="1">
    <source>
        <dbReference type="EMBL" id="GCF10803.1"/>
    </source>
</evidence>
<protein>
    <submittedName>
        <fullName evidence="1">Uncharacterized protein</fullName>
    </submittedName>
</protein>